<dbReference type="Proteomes" id="UP000011721">
    <property type="component" value="Chromosome"/>
</dbReference>
<proteinExistence type="predicted"/>
<organism evidence="2 3">
    <name type="scientific">Desulfocapsa sulfexigens (strain DSM 10523 / SB164P1)</name>
    <dbReference type="NCBI Taxonomy" id="1167006"/>
    <lineage>
        <taxon>Bacteria</taxon>
        <taxon>Pseudomonadati</taxon>
        <taxon>Thermodesulfobacteriota</taxon>
        <taxon>Desulfobulbia</taxon>
        <taxon>Desulfobulbales</taxon>
        <taxon>Desulfocapsaceae</taxon>
        <taxon>Desulfocapsa</taxon>
    </lineage>
</organism>
<evidence type="ECO:0000313" key="2">
    <source>
        <dbReference type="EMBL" id="AGF79264.1"/>
    </source>
</evidence>
<protein>
    <submittedName>
        <fullName evidence="2">Uncharacterized protein</fullName>
    </submittedName>
</protein>
<dbReference type="EMBL" id="CP003985">
    <property type="protein sequence ID" value="AGF79264.1"/>
    <property type="molecule type" value="Genomic_DNA"/>
</dbReference>
<dbReference type="HOGENOM" id="CLU_2933909_0_0_7"/>
<accession>M1NI56</accession>
<dbReference type="KEGG" id="dsf:UWK_02728"/>
<name>M1NI56_DESSD</name>
<sequence length="60" mass="7108">MSGKDIDKILKQLEKKQENDQGSQNEEISKEIWDYSEPEKRSYQPTTYELDDDDPPEDDD</sequence>
<keyword evidence="3" id="KW-1185">Reference proteome</keyword>
<dbReference type="RefSeq" id="WP_015404950.1">
    <property type="nucleotide sequence ID" value="NC_020304.1"/>
</dbReference>
<feature type="region of interest" description="Disordered" evidence="1">
    <location>
        <begin position="13"/>
        <end position="60"/>
    </location>
</feature>
<evidence type="ECO:0000313" key="3">
    <source>
        <dbReference type="Proteomes" id="UP000011721"/>
    </source>
</evidence>
<feature type="compositionally biased region" description="Basic and acidic residues" evidence="1">
    <location>
        <begin position="27"/>
        <end position="42"/>
    </location>
</feature>
<reference evidence="3" key="1">
    <citation type="journal article" date="2013" name="Stand. Genomic Sci.">
        <title>Complete genome sequence of Desulfocapsa sulfexigens, a marine deltaproteobacterium specialized in disproportionating inorganic sulfur compounds.</title>
        <authorList>
            <person name="Finster K.W."/>
            <person name="Kjeldsen K.U."/>
            <person name="Kube M."/>
            <person name="Reinhardt R."/>
            <person name="Mussmann M."/>
            <person name="Amann R."/>
            <person name="Schreiber L."/>
        </authorList>
    </citation>
    <scope>NUCLEOTIDE SEQUENCE [LARGE SCALE GENOMIC DNA]</scope>
    <source>
        <strain evidence="3">DSM 10523 / SB164P1</strain>
    </source>
</reference>
<dbReference type="STRING" id="1167006.UWK_02728"/>
<dbReference type="AlphaFoldDB" id="M1NI56"/>
<gene>
    <name evidence="2" type="ordered locus">UWK_02728</name>
</gene>
<feature type="compositionally biased region" description="Acidic residues" evidence="1">
    <location>
        <begin position="49"/>
        <end position="60"/>
    </location>
</feature>
<evidence type="ECO:0000256" key="1">
    <source>
        <dbReference type="SAM" id="MobiDB-lite"/>
    </source>
</evidence>